<keyword evidence="4 5" id="KW-0472">Membrane</keyword>
<keyword evidence="2 5" id="KW-0812">Transmembrane</keyword>
<reference evidence="7 8" key="1">
    <citation type="submission" date="2024-03" db="EMBL/GenBank/DDBJ databases">
        <title>Chitinophaga caseinilytica sp. nov., a casein hydrolysing bacterium isolated from forest soil.</title>
        <authorList>
            <person name="Lee D.S."/>
            <person name="Han D.M."/>
            <person name="Baek J.H."/>
            <person name="Choi D.G."/>
            <person name="Jeon J.H."/>
            <person name="Jeon C.O."/>
        </authorList>
    </citation>
    <scope>NUCLEOTIDE SEQUENCE [LARGE SCALE GENOMIC DNA]</scope>
    <source>
        <strain evidence="7 8">KACC 19118</strain>
    </source>
</reference>
<keyword evidence="3 5" id="KW-1133">Transmembrane helix</keyword>
<protein>
    <submittedName>
        <fullName evidence="7">MauE/DoxX family redox-associated membrane protein</fullName>
    </submittedName>
</protein>
<evidence type="ECO:0000256" key="4">
    <source>
        <dbReference type="ARBA" id="ARBA00023136"/>
    </source>
</evidence>
<comment type="subcellular location">
    <subcellularLocation>
        <location evidence="1">Membrane</location>
        <topology evidence="1">Multi-pass membrane protein</topology>
    </subcellularLocation>
</comment>
<organism evidence="7 8">
    <name type="scientific">Chitinophaga caseinilytica</name>
    <dbReference type="NCBI Taxonomy" id="2267521"/>
    <lineage>
        <taxon>Bacteria</taxon>
        <taxon>Pseudomonadati</taxon>
        <taxon>Bacteroidota</taxon>
        <taxon>Chitinophagia</taxon>
        <taxon>Chitinophagales</taxon>
        <taxon>Chitinophagaceae</taxon>
        <taxon>Chitinophaga</taxon>
    </lineage>
</organism>
<dbReference type="Proteomes" id="UP001449657">
    <property type="component" value="Chromosome"/>
</dbReference>
<name>A0ABZ2Z9S2_9BACT</name>
<keyword evidence="8" id="KW-1185">Reference proteome</keyword>
<dbReference type="EMBL" id="CP150096">
    <property type="protein sequence ID" value="WZN49006.1"/>
    <property type="molecule type" value="Genomic_DNA"/>
</dbReference>
<feature type="domain" description="Methylamine utilisation protein MauE" evidence="6">
    <location>
        <begin position="15"/>
        <end position="139"/>
    </location>
</feature>
<evidence type="ECO:0000256" key="5">
    <source>
        <dbReference type="SAM" id="Phobius"/>
    </source>
</evidence>
<sequence>MLKNVTRKIRISQLCLELIVALLIILWVYTSISKIFDFSNFKTQLGLSPFISGMSGFLSFAIPTGELLLALLLVIKKTRIVGLYASFALMLMFTIYIYMMLQYAYDLPCSCGGVLAKMTWSDHLYFNGAFTIAALIGVLIVERKVYVLKTA</sequence>
<evidence type="ECO:0000256" key="3">
    <source>
        <dbReference type="ARBA" id="ARBA00022989"/>
    </source>
</evidence>
<evidence type="ECO:0000313" key="8">
    <source>
        <dbReference type="Proteomes" id="UP001449657"/>
    </source>
</evidence>
<dbReference type="InterPro" id="IPR009908">
    <property type="entry name" value="Methylamine_util_MauE"/>
</dbReference>
<evidence type="ECO:0000256" key="1">
    <source>
        <dbReference type="ARBA" id="ARBA00004141"/>
    </source>
</evidence>
<dbReference type="Pfam" id="PF07291">
    <property type="entry name" value="MauE"/>
    <property type="match status" value="1"/>
</dbReference>
<feature type="transmembrane region" description="Helical" evidence="5">
    <location>
        <begin position="81"/>
        <end position="104"/>
    </location>
</feature>
<dbReference type="RefSeq" id="WP_341843581.1">
    <property type="nucleotide sequence ID" value="NZ_CP149792.1"/>
</dbReference>
<feature type="transmembrane region" description="Helical" evidence="5">
    <location>
        <begin position="50"/>
        <end position="74"/>
    </location>
</feature>
<feature type="transmembrane region" description="Helical" evidence="5">
    <location>
        <begin position="124"/>
        <end position="141"/>
    </location>
</feature>
<evidence type="ECO:0000256" key="2">
    <source>
        <dbReference type="ARBA" id="ARBA00022692"/>
    </source>
</evidence>
<proteinExistence type="predicted"/>
<gene>
    <name evidence="7" type="ORF">WJU22_12585</name>
</gene>
<accession>A0ABZ2Z9S2</accession>
<evidence type="ECO:0000313" key="7">
    <source>
        <dbReference type="EMBL" id="WZN49006.1"/>
    </source>
</evidence>
<evidence type="ECO:0000259" key="6">
    <source>
        <dbReference type="Pfam" id="PF07291"/>
    </source>
</evidence>
<feature type="transmembrane region" description="Helical" evidence="5">
    <location>
        <begin position="12"/>
        <end position="30"/>
    </location>
</feature>